<dbReference type="OrthoDB" id="797021at2"/>
<sequence>MEEFYIDVQLSRGIARLQVDEVPPEQWDMPFTPQFIIEFYNGKKFITLTLQLLHGKWYDRNTLLSDGDWHLQYFEADPNPCNSDYQSPLYQEEIDEIGQAISRHMIVMLSTYMGLFVPVFPKPEVN</sequence>
<dbReference type="Proteomes" id="UP000199072">
    <property type="component" value="Unassembled WGS sequence"/>
</dbReference>
<evidence type="ECO:0000313" key="2">
    <source>
        <dbReference type="Proteomes" id="UP000199072"/>
    </source>
</evidence>
<organism evidence="1 2">
    <name type="scientific">Mucilaginibacter pineti</name>
    <dbReference type="NCBI Taxonomy" id="1391627"/>
    <lineage>
        <taxon>Bacteria</taxon>
        <taxon>Pseudomonadati</taxon>
        <taxon>Bacteroidota</taxon>
        <taxon>Sphingobacteriia</taxon>
        <taxon>Sphingobacteriales</taxon>
        <taxon>Sphingobacteriaceae</taxon>
        <taxon>Mucilaginibacter</taxon>
    </lineage>
</organism>
<dbReference type="RefSeq" id="WP_091146161.1">
    <property type="nucleotide sequence ID" value="NZ_FNAI01000002.1"/>
</dbReference>
<proteinExistence type="predicted"/>
<dbReference type="EMBL" id="FNAI01000002">
    <property type="protein sequence ID" value="SDD70863.1"/>
    <property type="molecule type" value="Genomic_DNA"/>
</dbReference>
<dbReference type="STRING" id="1391627.SAMN05216464_102340"/>
<protein>
    <submittedName>
        <fullName evidence="1">Uncharacterized protein</fullName>
    </submittedName>
</protein>
<gene>
    <name evidence="1" type="ORF">SAMN05216464_102340</name>
</gene>
<name>A0A1G6WYZ9_9SPHI</name>
<dbReference type="AlphaFoldDB" id="A0A1G6WYZ9"/>
<reference evidence="1 2" key="1">
    <citation type="submission" date="2016-10" db="EMBL/GenBank/DDBJ databases">
        <authorList>
            <person name="de Groot N.N."/>
        </authorList>
    </citation>
    <scope>NUCLEOTIDE SEQUENCE [LARGE SCALE GENOMIC DNA]</scope>
    <source>
        <strain evidence="1 2">47C3B</strain>
    </source>
</reference>
<keyword evidence="2" id="KW-1185">Reference proteome</keyword>
<evidence type="ECO:0000313" key="1">
    <source>
        <dbReference type="EMBL" id="SDD70863.1"/>
    </source>
</evidence>
<accession>A0A1G6WYZ9</accession>